<evidence type="ECO:0000313" key="2">
    <source>
        <dbReference type="Proteomes" id="UP000050580"/>
    </source>
</evidence>
<dbReference type="RefSeq" id="WP_046740477.1">
    <property type="nucleotide sequence ID" value="NZ_LBNQ01000009.1"/>
</dbReference>
<comment type="caution">
    <text evidence="1">The sequence shown here is derived from an EMBL/GenBank/DDBJ whole genome shotgun (WGS) entry which is preliminary data.</text>
</comment>
<dbReference type="SUPFAM" id="SSF54285">
    <property type="entry name" value="MoaD/ThiS"/>
    <property type="match status" value="1"/>
</dbReference>
<dbReference type="Proteomes" id="UP000050580">
    <property type="component" value="Unassembled WGS sequence"/>
</dbReference>
<reference evidence="1 2" key="1">
    <citation type="submission" date="2015-05" db="EMBL/GenBank/DDBJ databases">
        <title>Draft genome sequence of Lampropedia sp. CT6, isolated from the microbial mat of a hot water spring, located at Manikaran, India.</title>
        <authorList>
            <person name="Tripathi C."/>
            <person name="Rani P."/>
            <person name="Mahato N.K."/>
            <person name="Lal R."/>
        </authorList>
    </citation>
    <scope>NUCLEOTIDE SEQUENCE [LARGE SCALE GENOMIC DNA]</scope>
    <source>
        <strain evidence="1 2">CT6</strain>
    </source>
</reference>
<evidence type="ECO:0008006" key="3">
    <source>
        <dbReference type="Google" id="ProtNLM"/>
    </source>
</evidence>
<dbReference type="InterPro" id="IPR012675">
    <property type="entry name" value="Beta-grasp_dom_sf"/>
</dbReference>
<dbReference type="EMBL" id="LBNQ01000009">
    <property type="protein sequence ID" value="KKW69042.1"/>
    <property type="molecule type" value="Genomic_DNA"/>
</dbReference>
<organism evidence="1 2">
    <name type="scientific">Lampropedia cohaerens</name>
    <dbReference type="NCBI Taxonomy" id="1610491"/>
    <lineage>
        <taxon>Bacteria</taxon>
        <taxon>Pseudomonadati</taxon>
        <taxon>Pseudomonadota</taxon>
        <taxon>Betaproteobacteria</taxon>
        <taxon>Burkholderiales</taxon>
        <taxon>Comamonadaceae</taxon>
        <taxon>Lampropedia</taxon>
    </lineage>
</organism>
<dbReference type="NCBIfam" id="TIGR01683">
    <property type="entry name" value="thiS"/>
    <property type="match status" value="1"/>
</dbReference>
<dbReference type="InterPro" id="IPR003749">
    <property type="entry name" value="ThiS/MoaD-like"/>
</dbReference>
<accession>A0A0U1Q2Q8</accession>
<protein>
    <recommendedName>
        <fullName evidence="3">Thiamine biosynthesis protein ThiS</fullName>
    </recommendedName>
</protein>
<keyword evidence="2" id="KW-1185">Reference proteome</keyword>
<dbReference type="OrthoDB" id="163636at2"/>
<dbReference type="Pfam" id="PF02597">
    <property type="entry name" value="ThiS"/>
    <property type="match status" value="1"/>
</dbReference>
<dbReference type="Gene3D" id="3.10.20.30">
    <property type="match status" value="1"/>
</dbReference>
<sequence length="84" mass="8439">MTLTASPSSIQLNGQPYVTSAPDVLALVAELLGKPLRSDGSCASGARLGVAVAVNGVVVPRVQWQGTPVAAGQRIEVVTAKQGG</sequence>
<evidence type="ECO:0000313" key="1">
    <source>
        <dbReference type="EMBL" id="KKW69042.1"/>
    </source>
</evidence>
<dbReference type="AlphaFoldDB" id="A0A0U1Q2Q8"/>
<proteinExistence type="predicted"/>
<dbReference type="InterPro" id="IPR010035">
    <property type="entry name" value="Thi_S"/>
</dbReference>
<gene>
    <name evidence="1" type="ORF">AAV94_01115</name>
</gene>
<dbReference type="STRING" id="1610491.AAV94_01115"/>
<name>A0A0U1Q2Q8_9BURK</name>
<dbReference type="InterPro" id="IPR016155">
    <property type="entry name" value="Mopterin_synth/thiamin_S_b"/>
</dbReference>